<dbReference type="InterPro" id="IPR050985">
    <property type="entry name" value="Alpha-glycosidase_related"/>
</dbReference>
<dbReference type="SUPFAM" id="SSF51445">
    <property type="entry name" value="(Trans)glycosidases"/>
    <property type="match status" value="1"/>
</dbReference>
<proteinExistence type="predicted"/>
<dbReference type="Pfam" id="PF02065">
    <property type="entry name" value="Melibiase"/>
    <property type="match status" value="1"/>
</dbReference>
<dbReference type="InterPro" id="IPR031704">
    <property type="entry name" value="Glyco_hydro_36_N"/>
</dbReference>
<dbReference type="Gene3D" id="2.70.98.60">
    <property type="entry name" value="alpha-galactosidase from lactobacil brevis"/>
    <property type="match status" value="1"/>
</dbReference>
<keyword evidence="3" id="KW-0378">Hydrolase</keyword>
<feature type="domain" description="Glycosyl hydrolase family 36 N-terminal" evidence="6">
    <location>
        <begin position="26"/>
        <end position="281"/>
    </location>
</feature>
<organism evidence="7 8">
    <name type="scientific">Lachnospira hominis</name>
    <name type="common">ex Liu et al. 2021</name>
    <dbReference type="NCBI Taxonomy" id="2763051"/>
    <lineage>
        <taxon>Bacteria</taxon>
        <taxon>Bacillati</taxon>
        <taxon>Bacillota</taxon>
        <taxon>Clostridia</taxon>
        <taxon>Lachnospirales</taxon>
        <taxon>Lachnospiraceae</taxon>
        <taxon>Lachnospira</taxon>
    </lineage>
</organism>
<evidence type="ECO:0000259" key="6">
    <source>
        <dbReference type="Pfam" id="PF16875"/>
    </source>
</evidence>
<dbReference type="Gene3D" id="3.20.20.70">
    <property type="entry name" value="Aldolase class I"/>
    <property type="match status" value="1"/>
</dbReference>
<dbReference type="EMBL" id="JACOPD010000002">
    <property type="protein sequence ID" value="MBC5679948.1"/>
    <property type="molecule type" value="Genomic_DNA"/>
</dbReference>
<dbReference type="InterPro" id="IPR013780">
    <property type="entry name" value="Glyco_hydro_b"/>
</dbReference>
<comment type="catalytic activity">
    <reaction evidence="1">
        <text>Hydrolysis of terminal, non-reducing alpha-D-galactose residues in alpha-D-galactosides, including galactose oligosaccharides, galactomannans and galactolipids.</text>
        <dbReference type="EC" id="3.2.1.22"/>
    </reaction>
</comment>
<dbReference type="Pfam" id="PF16875">
    <property type="entry name" value="Glyco_hydro_36N"/>
    <property type="match status" value="1"/>
</dbReference>
<dbReference type="PANTHER" id="PTHR43053:SF3">
    <property type="entry name" value="ALPHA-GALACTOSIDASE C-RELATED"/>
    <property type="match status" value="1"/>
</dbReference>
<sequence>MITAQNGIYKLDTDNTSYIFRECESGHLQHLYYGRKIHADAQVLCEKHVSIPGNTNIYSPDFNNFSLEDMCLEMSSWGKGDIREPFIEVSHADGSSTSDFLFESSKITLGKEESETLPGSYDEDGNVGHLTVILKDSNYNLKLELHYYVYEKCNVITRSAKFINESTDDVRLKRLMSMQLDFNDSDYELSSFNGAWIREMNRNIISLEAGKYVNESVTGTSSNRANPFVMIARHNTSENFGECFGFNLIYSGNHYEAAQVNSYGKLRIVTGINPSLFSYKISAGESFETAEAVMTYGYAGFNSMSHNMHDFVNNNIIRGKWKNRVRPILLNSWEAAYFNINEKKLLRLAKAGKEAGVELFVMDDGWFGERNDDTSSLGDWTPNEKKLPGGIREIADKIKALGLDFGIWVEPEMVNVKSRLYEKHPEWVVDIPEKPHSEGRNQRILDLSNTEVQDYIIEQMSNIFSSADISYVKWDMNRIFSDYYSKNLPPERQGEMAHRYVCGLYHCMRELTKRFPDILFEGCSAGGNRFDLGILCYFPQIWASDNTDALCRTQIQYNYSYGYPLSCISAHVSASPNHQTLRNMPLETRFAVAAFGNLGYEFNLCDLPKDEFMAVKAQIELYKKWREVIQYGTFYRRECFDNRNSRNHGVLNNGAGNNASWCVASKDMSKAVGFTMQKLVVPNTQFACFFANGLKDDAVYHFYNRRLKHNIKEFGELVNMVSPVHIKQGSLVQELASKFVKLDGETEDYTAYGDTLMYAGVKLKQSFSATGYSEDVRLYQDFAARLYFMEEVNADDNA</sequence>
<dbReference type="EC" id="3.2.1.22" evidence="2"/>
<dbReference type="PRINTS" id="PR00743">
    <property type="entry name" value="GLHYDRLASE36"/>
</dbReference>
<evidence type="ECO:0000256" key="2">
    <source>
        <dbReference type="ARBA" id="ARBA00012755"/>
    </source>
</evidence>
<name>A0ABR7FXM5_9FIRM</name>
<evidence type="ECO:0000313" key="8">
    <source>
        <dbReference type="Proteomes" id="UP000628463"/>
    </source>
</evidence>
<evidence type="ECO:0000256" key="4">
    <source>
        <dbReference type="ARBA" id="ARBA00023295"/>
    </source>
</evidence>
<keyword evidence="4" id="KW-0326">Glycosidase</keyword>
<evidence type="ECO:0000313" key="7">
    <source>
        <dbReference type="EMBL" id="MBC5679948.1"/>
    </source>
</evidence>
<dbReference type="InterPro" id="IPR000111">
    <property type="entry name" value="Glyco_hydro_27/36_CS"/>
</dbReference>
<evidence type="ECO:0000256" key="3">
    <source>
        <dbReference type="ARBA" id="ARBA00022801"/>
    </source>
</evidence>
<gene>
    <name evidence="7" type="ORF">H8S01_03095</name>
</gene>
<comment type="caution">
    <text evidence="7">The sequence shown here is derived from an EMBL/GenBank/DDBJ whole genome shotgun (WGS) entry which is preliminary data.</text>
</comment>
<dbReference type="InterPro" id="IPR038417">
    <property type="entry name" value="Alpga-gal_N_sf"/>
</dbReference>
<keyword evidence="8" id="KW-1185">Reference proteome</keyword>
<reference evidence="7 8" key="1">
    <citation type="submission" date="2020-08" db="EMBL/GenBank/DDBJ databases">
        <title>Genome public.</title>
        <authorList>
            <person name="Liu C."/>
            <person name="Sun Q."/>
        </authorList>
    </citation>
    <scope>NUCLEOTIDE SEQUENCE [LARGE SCALE GENOMIC DNA]</scope>
    <source>
        <strain evidence="7 8">NSJ-43</strain>
    </source>
</reference>
<dbReference type="Proteomes" id="UP000628463">
    <property type="component" value="Unassembled WGS sequence"/>
</dbReference>
<evidence type="ECO:0000259" key="5">
    <source>
        <dbReference type="Pfam" id="PF16874"/>
    </source>
</evidence>
<protein>
    <recommendedName>
        <fullName evidence="2">alpha-galactosidase</fullName>
        <ecNumber evidence="2">3.2.1.22</ecNumber>
    </recommendedName>
</protein>
<dbReference type="Pfam" id="PF16874">
    <property type="entry name" value="Glyco_hydro_36C"/>
    <property type="match status" value="1"/>
</dbReference>
<dbReference type="CDD" id="cd14791">
    <property type="entry name" value="GH36"/>
    <property type="match status" value="1"/>
</dbReference>
<dbReference type="PANTHER" id="PTHR43053">
    <property type="entry name" value="GLYCOSIDASE FAMILY 31"/>
    <property type="match status" value="1"/>
</dbReference>
<evidence type="ECO:0000256" key="1">
    <source>
        <dbReference type="ARBA" id="ARBA00001255"/>
    </source>
</evidence>
<dbReference type="InterPro" id="IPR002252">
    <property type="entry name" value="Glyco_hydro_36"/>
</dbReference>
<accession>A0ABR7FXM5</accession>
<dbReference type="Gene3D" id="2.60.40.1180">
    <property type="entry name" value="Golgi alpha-mannosidase II"/>
    <property type="match status" value="1"/>
</dbReference>
<dbReference type="InterPro" id="IPR013785">
    <property type="entry name" value="Aldolase_TIM"/>
</dbReference>
<dbReference type="RefSeq" id="WP_186836146.1">
    <property type="nucleotide sequence ID" value="NZ_JACOPD010000002.1"/>
</dbReference>
<dbReference type="PROSITE" id="PS00512">
    <property type="entry name" value="ALPHA_GALACTOSIDASE"/>
    <property type="match status" value="1"/>
</dbReference>
<feature type="domain" description="Glycosyl hydrolase family 36 C-terminal" evidence="5">
    <location>
        <begin position="659"/>
        <end position="788"/>
    </location>
</feature>
<dbReference type="InterPro" id="IPR031705">
    <property type="entry name" value="Glyco_hydro_36_C"/>
</dbReference>
<dbReference type="InterPro" id="IPR017853">
    <property type="entry name" value="GH"/>
</dbReference>